<reference evidence="1" key="1">
    <citation type="journal article" date="2020" name="Ecol. Evol.">
        <title>Genome structure and content of the rice root-knot nematode (Meloidogyne graminicola).</title>
        <authorList>
            <person name="Phan N.T."/>
            <person name="Danchin E.G.J."/>
            <person name="Klopp C."/>
            <person name="Perfus-Barbeoch L."/>
            <person name="Kozlowski D.K."/>
            <person name="Koutsovoulos G.D."/>
            <person name="Lopez-Roques C."/>
            <person name="Bouchez O."/>
            <person name="Zahm M."/>
            <person name="Besnard G."/>
            <person name="Bellafiore S."/>
        </authorList>
    </citation>
    <scope>NUCLEOTIDE SEQUENCE</scope>
    <source>
        <strain evidence="1">VN-18</strain>
    </source>
</reference>
<keyword evidence="2" id="KW-1185">Reference proteome</keyword>
<comment type="caution">
    <text evidence="1">The sequence shown here is derived from an EMBL/GenBank/DDBJ whole genome shotgun (WGS) entry which is preliminary data.</text>
</comment>
<dbReference type="Proteomes" id="UP000605970">
    <property type="component" value="Unassembled WGS sequence"/>
</dbReference>
<proteinExistence type="predicted"/>
<evidence type="ECO:0000313" key="1">
    <source>
        <dbReference type="EMBL" id="KAF7636331.1"/>
    </source>
</evidence>
<gene>
    <name evidence="1" type="ORF">Mgra_00004317</name>
</gene>
<evidence type="ECO:0000313" key="2">
    <source>
        <dbReference type="Proteomes" id="UP000605970"/>
    </source>
</evidence>
<dbReference type="AlphaFoldDB" id="A0A8S9ZT58"/>
<organism evidence="1 2">
    <name type="scientific">Meloidogyne graminicola</name>
    <dbReference type="NCBI Taxonomy" id="189291"/>
    <lineage>
        <taxon>Eukaryota</taxon>
        <taxon>Metazoa</taxon>
        <taxon>Ecdysozoa</taxon>
        <taxon>Nematoda</taxon>
        <taxon>Chromadorea</taxon>
        <taxon>Rhabditida</taxon>
        <taxon>Tylenchina</taxon>
        <taxon>Tylenchomorpha</taxon>
        <taxon>Tylenchoidea</taxon>
        <taxon>Meloidogynidae</taxon>
        <taxon>Meloidogyninae</taxon>
        <taxon>Meloidogyne</taxon>
    </lineage>
</organism>
<name>A0A8S9ZT58_9BILA</name>
<accession>A0A8S9ZT58</accession>
<sequence>MLIFPILLLDMNPLKREKNTVTLMLGFLSRFKIIV</sequence>
<dbReference type="EMBL" id="JABEBT010000031">
    <property type="protein sequence ID" value="KAF7636331.1"/>
    <property type="molecule type" value="Genomic_DNA"/>
</dbReference>
<protein>
    <submittedName>
        <fullName evidence="1">Uncharacterized protein</fullName>
    </submittedName>
</protein>